<gene>
    <name evidence="2" type="ORF">A2633_00945</name>
</gene>
<dbReference type="AlphaFoldDB" id="A0A1G2K491"/>
<feature type="transmembrane region" description="Helical" evidence="1">
    <location>
        <begin position="21"/>
        <end position="50"/>
    </location>
</feature>
<keyword evidence="1" id="KW-0812">Transmembrane</keyword>
<accession>A0A1G2K491</accession>
<reference evidence="2 3" key="1">
    <citation type="journal article" date="2016" name="Nat. Commun.">
        <title>Thousands of microbial genomes shed light on interconnected biogeochemical processes in an aquifer system.</title>
        <authorList>
            <person name="Anantharaman K."/>
            <person name="Brown C.T."/>
            <person name="Hug L.A."/>
            <person name="Sharon I."/>
            <person name="Castelle C.J."/>
            <person name="Probst A.J."/>
            <person name="Thomas B.C."/>
            <person name="Singh A."/>
            <person name="Wilkins M.J."/>
            <person name="Karaoz U."/>
            <person name="Brodie E.L."/>
            <person name="Williams K.H."/>
            <person name="Hubbard S.S."/>
            <person name="Banfield J.F."/>
        </authorList>
    </citation>
    <scope>NUCLEOTIDE SEQUENCE [LARGE SCALE GENOMIC DNA]</scope>
</reference>
<name>A0A1G2K491_9BACT</name>
<dbReference type="EMBL" id="MHQC01000046">
    <property type="protein sequence ID" value="OGZ93993.1"/>
    <property type="molecule type" value="Genomic_DNA"/>
</dbReference>
<keyword evidence="1" id="KW-0472">Membrane</keyword>
<organism evidence="2 3">
    <name type="scientific">Candidatus Sungbacteria bacterium RIFCSPHIGHO2_01_FULL_47_32</name>
    <dbReference type="NCBI Taxonomy" id="1802264"/>
    <lineage>
        <taxon>Bacteria</taxon>
        <taxon>Candidatus Sungiibacteriota</taxon>
    </lineage>
</organism>
<protein>
    <submittedName>
        <fullName evidence="2">Uncharacterized protein</fullName>
    </submittedName>
</protein>
<evidence type="ECO:0000313" key="2">
    <source>
        <dbReference type="EMBL" id="OGZ93993.1"/>
    </source>
</evidence>
<evidence type="ECO:0000313" key="3">
    <source>
        <dbReference type="Proteomes" id="UP000177152"/>
    </source>
</evidence>
<evidence type="ECO:0000256" key="1">
    <source>
        <dbReference type="SAM" id="Phobius"/>
    </source>
</evidence>
<comment type="caution">
    <text evidence="2">The sequence shown here is derived from an EMBL/GenBank/DDBJ whole genome shotgun (WGS) entry which is preliminary data.</text>
</comment>
<sequence>MRRDCSRAILTRPSALTPMRAIGLAAMIVVLGVFMPKVLAAIQIFLLQFFQTATVLMQNVQHPSF</sequence>
<proteinExistence type="predicted"/>
<dbReference type="Proteomes" id="UP000177152">
    <property type="component" value="Unassembled WGS sequence"/>
</dbReference>
<keyword evidence="1" id="KW-1133">Transmembrane helix</keyword>